<evidence type="ECO:0000313" key="2">
    <source>
        <dbReference type="Proteomes" id="UP001615550"/>
    </source>
</evidence>
<organism evidence="1 2">
    <name type="scientific">Legionella lytica</name>
    <dbReference type="NCBI Taxonomy" id="96232"/>
    <lineage>
        <taxon>Bacteria</taxon>
        <taxon>Pseudomonadati</taxon>
        <taxon>Pseudomonadota</taxon>
        <taxon>Gammaproteobacteria</taxon>
        <taxon>Legionellales</taxon>
        <taxon>Legionellaceae</taxon>
        <taxon>Legionella</taxon>
    </lineage>
</organism>
<dbReference type="RefSeq" id="WP_400188732.1">
    <property type="nucleotide sequence ID" value="NZ_JBGORX010000010.1"/>
</dbReference>
<dbReference type="EMBL" id="JBGORX010000010">
    <property type="protein sequence ID" value="MFJ1269917.1"/>
    <property type="molecule type" value="Genomic_DNA"/>
</dbReference>
<keyword evidence="2" id="KW-1185">Reference proteome</keyword>
<gene>
    <name evidence="1" type="ORF">ACD661_15265</name>
</gene>
<dbReference type="SUPFAM" id="SSF53448">
    <property type="entry name" value="Nucleotide-diphospho-sugar transferases"/>
    <property type="match status" value="1"/>
</dbReference>
<proteinExistence type="predicted"/>
<evidence type="ECO:0000313" key="1">
    <source>
        <dbReference type="EMBL" id="MFJ1269917.1"/>
    </source>
</evidence>
<dbReference type="Proteomes" id="UP001615550">
    <property type="component" value="Unassembled WGS sequence"/>
</dbReference>
<comment type="caution">
    <text evidence="1">The sequence shown here is derived from an EMBL/GenBank/DDBJ whole genome shotgun (WGS) entry which is preliminary data.</text>
</comment>
<accession>A0ABW8DB19</accession>
<dbReference type="InterPro" id="IPR029044">
    <property type="entry name" value="Nucleotide-diphossugar_trans"/>
</dbReference>
<dbReference type="InterPro" id="IPR007577">
    <property type="entry name" value="GlycoTrfase_DXD_sugar-bd_CS"/>
</dbReference>
<dbReference type="Gene3D" id="3.90.550.20">
    <property type="match status" value="1"/>
</dbReference>
<dbReference type="Pfam" id="PF04488">
    <property type="entry name" value="Gly_transf_sug"/>
    <property type="match status" value="1"/>
</dbReference>
<reference evidence="1 2" key="1">
    <citation type="submission" date="2024-08" db="EMBL/GenBank/DDBJ databases">
        <title>Draft Genome Sequence of Legionella lytica strain DSB2004, Isolated From a Fire Sprinkler System.</title>
        <authorList>
            <person name="Everhart A.D."/>
            <person name="Kidane D.T."/>
            <person name="Farone A.L."/>
            <person name="Farone M.B."/>
        </authorList>
    </citation>
    <scope>NUCLEOTIDE SEQUENCE [LARGE SCALE GENOMIC DNA]</scope>
    <source>
        <strain evidence="1 2">DSB2004</strain>
    </source>
</reference>
<protein>
    <submittedName>
        <fullName evidence="1">Glycosyltransferase</fullName>
    </submittedName>
</protein>
<name>A0ABW8DB19_9GAMM</name>
<sequence>MSQGTANNDDEMILSTFLSETEDVSQNYRFRPIQDDDILGELCYLDDARSIENLAHNRSKQHNYLDSYTFFHSIEPSPETRNKVYHDSHSEQDSIHTLESYNPFRSYENKLKGKFKAGFKRTVHSAISHWEQRIHNPPLLPEQQTEALREKIHFLLKKKKKEIGFSDYRDLLHSLLPQYTNQPFPKNIIYVWTGKAIKPEYLEEIKAVAIHSRAMGFRVLLYVNHPNLFLATQEKLLNTAQIPNLHIHNIKDLTDFALDYFRDPQDANNQTLGTFIVSCLEKERIGLDNYGSYSDIVRLLALLKHGGYYLDTDTLINKKSITKSLGDHFFARASFEGQSSGLGLLYYFHGVRAGNNVIASLQNHPIICLSLLSIAKQYLGAGVRVYGQQFFTFEKSQIALELTKAEAKRVPYDNDFEKKHGRVQLTINMTGPTCLTNSSELFLVHQLEHICAELTNNFKEHEKLSGLKRLSRINYLCRQFYDRYYIPQLFAIETKQEGMLKFGELEVHFDGTWYNKTYPTSFEY</sequence>